<keyword evidence="2" id="KW-1185">Reference proteome</keyword>
<name>A0ABV6LCP6_9SPHI</name>
<gene>
    <name evidence="1" type="ORF">ACFFGT_23805</name>
</gene>
<organism evidence="1 2">
    <name type="scientific">Mucilaginibacter angelicae</name>
    <dbReference type="NCBI Taxonomy" id="869718"/>
    <lineage>
        <taxon>Bacteria</taxon>
        <taxon>Pseudomonadati</taxon>
        <taxon>Bacteroidota</taxon>
        <taxon>Sphingobacteriia</taxon>
        <taxon>Sphingobacteriales</taxon>
        <taxon>Sphingobacteriaceae</taxon>
        <taxon>Mucilaginibacter</taxon>
    </lineage>
</organism>
<evidence type="ECO:0000313" key="1">
    <source>
        <dbReference type="EMBL" id="MFC0517256.1"/>
    </source>
</evidence>
<evidence type="ECO:0000313" key="2">
    <source>
        <dbReference type="Proteomes" id="UP001589828"/>
    </source>
</evidence>
<keyword evidence="1" id="KW-0449">Lipoprotein</keyword>
<dbReference type="SUPFAM" id="SSF48452">
    <property type="entry name" value="TPR-like"/>
    <property type="match status" value="1"/>
</dbReference>
<sequence length="488" mass="52222">MKKYLSIILMGVAIAGSSCKKTYLDELKNNPNTPSVAAPGLLLSGALKSSADIINGTTLRQYGGYLNYLSRSTGYQVFANFDQYQFTTNDFDIWSPTYLNLSNYKALIDANISANYTAIAKIMTVYDYQIVVDSYNNVPYTDALQGTKNLNPKYDKGAAIYADLPKQLDAAIALIAGGAASTNPGNADIMFKGDMTKWTKFANSLKLRIALRLVNVDPAGGKTLATGLTADKMLDGTVAASLNPGYTNSDANGGQQSPLWQNWGYSQAGAGTLGNQQYQANTDFINFLTTNNDPRLTKVYAPNGDGNVIGSYFGGTATVPANKTASKFGPGVLKAATMNAYIMSSAEALFEQAEAAARGYTTGDAQALYNAAITASFTDEGLTAAQATTYYSQSAIAYPAGGSLEDKIKAIITQKWAALNPYGVLEAFNDLRRTGYPSGLRLSTYPGVNATSQVTRIFYPVVEYKTNATNVGAEGTIDIFKSKIFWAK</sequence>
<comment type="caution">
    <text evidence="1">The sequence shown here is derived from an EMBL/GenBank/DDBJ whole genome shotgun (WGS) entry which is preliminary data.</text>
</comment>
<accession>A0ABV6LCP6</accession>
<dbReference type="Pfam" id="PF12771">
    <property type="entry name" value="SusD-like_2"/>
    <property type="match status" value="1"/>
</dbReference>
<dbReference type="InterPro" id="IPR011990">
    <property type="entry name" value="TPR-like_helical_dom_sf"/>
</dbReference>
<reference evidence="1 2" key="1">
    <citation type="submission" date="2024-09" db="EMBL/GenBank/DDBJ databases">
        <authorList>
            <person name="Sun Q."/>
            <person name="Mori K."/>
        </authorList>
    </citation>
    <scope>NUCLEOTIDE SEQUENCE [LARGE SCALE GENOMIC DNA]</scope>
    <source>
        <strain evidence="1 2">NCAIM B.02415</strain>
    </source>
</reference>
<dbReference type="InterPro" id="IPR041662">
    <property type="entry name" value="SusD-like_2"/>
</dbReference>
<protein>
    <submittedName>
        <fullName evidence="1">SusD/RagB family nutrient-binding outer membrane lipoprotein</fullName>
    </submittedName>
</protein>
<dbReference type="RefSeq" id="WP_377025011.1">
    <property type="nucleotide sequence ID" value="NZ_JBHLTS010000072.1"/>
</dbReference>
<dbReference type="Proteomes" id="UP001589828">
    <property type="component" value="Unassembled WGS sequence"/>
</dbReference>
<dbReference type="Gene3D" id="1.25.40.390">
    <property type="match status" value="1"/>
</dbReference>
<dbReference type="EMBL" id="JBHLTS010000072">
    <property type="protein sequence ID" value="MFC0517256.1"/>
    <property type="molecule type" value="Genomic_DNA"/>
</dbReference>
<proteinExistence type="predicted"/>
<dbReference type="PROSITE" id="PS51257">
    <property type="entry name" value="PROKAR_LIPOPROTEIN"/>
    <property type="match status" value="1"/>
</dbReference>